<evidence type="ECO:0000256" key="1">
    <source>
        <dbReference type="SAM" id="Coils"/>
    </source>
</evidence>
<accession>A0A1R2BN94</accession>
<organism evidence="3 4">
    <name type="scientific">Stentor coeruleus</name>
    <dbReference type="NCBI Taxonomy" id="5963"/>
    <lineage>
        <taxon>Eukaryota</taxon>
        <taxon>Sar</taxon>
        <taxon>Alveolata</taxon>
        <taxon>Ciliophora</taxon>
        <taxon>Postciliodesmatophora</taxon>
        <taxon>Heterotrichea</taxon>
        <taxon>Heterotrichida</taxon>
        <taxon>Stentoridae</taxon>
        <taxon>Stentor</taxon>
    </lineage>
</organism>
<keyword evidence="1" id="KW-0175">Coiled coil</keyword>
<feature type="coiled-coil region" evidence="1">
    <location>
        <begin position="201"/>
        <end position="228"/>
    </location>
</feature>
<dbReference type="AlphaFoldDB" id="A0A1R2BN94"/>
<protein>
    <submittedName>
        <fullName evidence="3">Uncharacterized protein</fullName>
    </submittedName>
</protein>
<reference evidence="3 4" key="1">
    <citation type="submission" date="2016-11" db="EMBL/GenBank/DDBJ databases">
        <title>The macronuclear genome of Stentor coeruleus: a giant cell with tiny introns.</title>
        <authorList>
            <person name="Slabodnick M."/>
            <person name="Ruby J.G."/>
            <person name="Reiff S.B."/>
            <person name="Swart E.C."/>
            <person name="Gosai S."/>
            <person name="Prabakaran S."/>
            <person name="Witkowska E."/>
            <person name="Larue G.E."/>
            <person name="Fisher S."/>
            <person name="Freeman R.M."/>
            <person name="Gunawardena J."/>
            <person name="Chu W."/>
            <person name="Stover N.A."/>
            <person name="Gregory B.D."/>
            <person name="Nowacki M."/>
            <person name="Derisi J."/>
            <person name="Roy S.W."/>
            <person name="Marshall W.F."/>
            <person name="Sood P."/>
        </authorList>
    </citation>
    <scope>NUCLEOTIDE SEQUENCE [LARGE SCALE GENOMIC DNA]</scope>
    <source>
        <strain evidence="3">WM001</strain>
    </source>
</reference>
<feature type="coiled-coil region" evidence="1">
    <location>
        <begin position="316"/>
        <end position="350"/>
    </location>
</feature>
<evidence type="ECO:0000313" key="3">
    <source>
        <dbReference type="EMBL" id="OMJ78226.1"/>
    </source>
</evidence>
<comment type="caution">
    <text evidence="3">The sequence shown here is derived from an EMBL/GenBank/DDBJ whole genome shotgun (WGS) entry which is preliminary data.</text>
</comment>
<dbReference type="OrthoDB" id="324371at2759"/>
<evidence type="ECO:0000313" key="4">
    <source>
        <dbReference type="Proteomes" id="UP000187209"/>
    </source>
</evidence>
<dbReference type="Proteomes" id="UP000187209">
    <property type="component" value="Unassembled WGS sequence"/>
</dbReference>
<name>A0A1R2BN94_9CILI</name>
<evidence type="ECO:0000256" key="2">
    <source>
        <dbReference type="SAM" id="MobiDB-lite"/>
    </source>
</evidence>
<sequence length="499" mass="58988">MDILFPPKSATSKRRSSSDFKKTNLNSTLRERQIRKLSQEKNSSLIFDTAYIYKPSTHLPVTDMNEISTQLTVLKKNFDKQCSEFTKRDLLIGVLKSELDKIHEVEKKQAIFKEIKLIEIKSLEKDIEKTKSLQDQEDDNREIFFHILDRMRTTLVHLKNKTHGYKHSLHKKSFSLITEKEICNKVKESRVRTAHALTRLKNLACIQKNEEKKEVEELEKNVEKRRIASSNRAERRKKQAEIIEKAMIESQSTKLEEVRERYFLNKLWYSITTLRFQKEQSNSKKFEDAHLRIKLATGIKEIPLFVEKFLTREKTYREMLLSVKEKEAQLNVYKEKIDKMQKEIEKFNSGHTELKIDEGSRIKLNKLHKELRENLVKKAQIMQVYDKVAKWVLRIKNKIVVNETDNIFSTQSVMENRDSLRESFDELKIVVIGILKGLDKGKFREEIKRKEKLKEIIEEIPDVDRGKIRYLSNFDETELVGLETDLALDEIMKKGKKNN</sequence>
<keyword evidence="4" id="KW-1185">Reference proteome</keyword>
<proteinExistence type="predicted"/>
<feature type="region of interest" description="Disordered" evidence="2">
    <location>
        <begin position="1"/>
        <end position="21"/>
    </location>
</feature>
<dbReference type="EMBL" id="MPUH01000533">
    <property type="protein sequence ID" value="OMJ78226.1"/>
    <property type="molecule type" value="Genomic_DNA"/>
</dbReference>
<gene>
    <name evidence="3" type="ORF">SteCoe_22029</name>
</gene>